<dbReference type="InParanoid" id="A0A166NK32"/>
<dbReference type="AlphaFoldDB" id="A0A166NK32"/>
<sequence>MSRVCYRPRKWTTGAASRTAGTRDRAMVQEGMREVVAVKDVQEGAVLSVHPVLVICPIVLIQGRPLRVHVLVHASSHSRFGSILELPLYRPRRCLLVSSSRRRVQSTHRVSQARTARYREHFPGVHSDTSAARLPNVSLIPPISRRHCHPRSGAFSSILRSFKLDAALAIALSKAPR</sequence>
<organism evidence="1 2">
    <name type="scientific">Exidia glandulosa HHB12029</name>
    <dbReference type="NCBI Taxonomy" id="1314781"/>
    <lineage>
        <taxon>Eukaryota</taxon>
        <taxon>Fungi</taxon>
        <taxon>Dikarya</taxon>
        <taxon>Basidiomycota</taxon>
        <taxon>Agaricomycotina</taxon>
        <taxon>Agaricomycetes</taxon>
        <taxon>Auriculariales</taxon>
        <taxon>Exidiaceae</taxon>
        <taxon>Exidia</taxon>
    </lineage>
</organism>
<gene>
    <name evidence="1" type="ORF">EXIGLDRAFT_476981</name>
</gene>
<dbReference type="Proteomes" id="UP000077266">
    <property type="component" value="Unassembled WGS sequence"/>
</dbReference>
<protein>
    <submittedName>
        <fullName evidence="1">Uncharacterized protein</fullName>
    </submittedName>
</protein>
<evidence type="ECO:0000313" key="1">
    <source>
        <dbReference type="EMBL" id="KZV79248.1"/>
    </source>
</evidence>
<evidence type="ECO:0000313" key="2">
    <source>
        <dbReference type="Proteomes" id="UP000077266"/>
    </source>
</evidence>
<name>A0A166NK32_EXIGL</name>
<dbReference type="EMBL" id="KV426651">
    <property type="protein sequence ID" value="KZV79248.1"/>
    <property type="molecule type" value="Genomic_DNA"/>
</dbReference>
<keyword evidence="2" id="KW-1185">Reference proteome</keyword>
<reference evidence="1 2" key="1">
    <citation type="journal article" date="2016" name="Mol. Biol. Evol.">
        <title>Comparative Genomics of Early-Diverging Mushroom-Forming Fungi Provides Insights into the Origins of Lignocellulose Decay Capabilities.</title>
        <authorList>
            <person name="Nagy L.G."/>
            <person name="Riley R."/>
            <person name="Tritt A."/>
            <person name="Adam C."/>
            <person name="Daum C."/>
            <person name="Floudas D."/>
            <person name="Sun H."/>
            <person name="Yadav J.S."/>
            <person name="Pangilinan J."/>
            <person name="Larsson K.H."/>
            <person name="Matsuura K."/>
            <person name="Barry K."/>
            <person name="Labutti K."/>
            <person name="Kuo R."/>
            <person name="Ohm R.A."/>
            <person name="Bhattacharya S.S."/>
            <person name="Shirouzu T."/>
            <person name="Yoshinaga Y."/>
            <person name="Martin F.M."/>
            <person name="Grigoriev I.V."/>
            <person name="Hibbett D.S."/>
        </authorList>
    </citation>
    <scope>NUCLEOTIDE SEQUENCE [LARGE SCALE GENOMIC DNA]</scope>
    <source>
        <strain evidence="1 2">HHB12029</strain>
    </source>
</reference>
<accession>A0A166NK32</accession>
<proteinExistence type="predicted"/>